<evidence type="ECO:0000256" key="1">
    <source>
        <dbReference type="SAM" id="MobiDB-lite"/>
    </source>
</evidence>
<gene>
    <name evidence="2" type="ORF">C5Y93_13590</name>
</gene>
<feature type="compositionally biased region" description="Polar residues" evidence="1">
    <location>
        <begin position="1"/>
        <end position="10"/>
    </location>
</feature>
<comment type="caution">
    <text evidence="2">The sequence shown here is derived from an EMBL/GenBank/DDBJ whole genome shotgun (WGS) entry which is preliminary data.</text>
</comment>
<dbReference type="Proteomes" id="UP000237819">
    <property type="component" value="Unassembled WGS sequence"/>
</dbReference>
<evidence type="ECO:0000313" key="3">
    <source>
        <dbReference type="Proteomes" id="UP000237819"/>
    </source>
</evidence>
<feature type="compositionally biased region" description="Basic and acidic residues" evidence="1">
    <location>
        <begin position="33"/>
        <end position="50"/>
    </location>
</feature>
<proteinExistence type="predicted"/>
<sequence>MTGLSDTPNVSELEKKFVYGGDSHSGGTESPNDQEKPSTIEPRATTKSEEVLPQFRGRVPLTTRCHPELASALKRASLKRQLEGLKKYRIQEIVEEAVEK</sequence>
<name>A0A2S8GM18_9BACT</name>
<reference evidence="2 3" key="1">
    <citation type="submission" date="2018-02" db="EMBL/GenBank/DDBJ databases">
        <title>Comparative genomes isolates from brazilian mangrove.</title>
        <authorList>
            <person name="Araujo J.E."/>
            <person name="Taketani R.G."/>
            <person name="Silva M.C.P."/>
            <person name="Loureco M.V."/>
            <person name="Andreote F.D."/>
        </authorList>
    </citation>
    <scope>NUCLEOTIDE SEQUENCE [LARGE SCALE GENOMIC DNA]</scope>
    <source>
        <strain evidence="2 3">Nap-Phe MGV</strain>
    </source>
</reference>
<evidence type="ECO:0000313" key="2">
    <source>
        <dbReference type="EMBL" id="PQO45479.1"/>
    </source>
</evidence>
<organism evidence="2 3">
    <name type="scientific">Blastopirellula marina</name>
    <dbReference type="NCBI Taxonomy" id="124"/>
    <lineage>
        <taxon>Bacteria</taxon>
        <taxon>Pseudomonadati</taxon>
        <taxon>Planctomycetota</taxon>
        <taxon>Planctomycetia</taxon>
        <taxon>Pirellulales</taxon>
        <taxon>Pirellulaceae</taxon>
        <taxon>Blastopirellula</taxon>
    </lineage>
</organism>
<feature type="region of interest" description="Disordered" evidence="1">
    <location>
        <begin position="1"/>
        <end position="50"/>
    </location>
</feature>
<accession>A0A2S8GM18</accession>
<protein>
    <submittedName>
        <fullName evidence="2">Uncharacterized protein</fullName>
    </submittedName>
</protein>
<dbReference type="EMBL" id="PUHZ01000014">
    <property type="protein sequence ID" value="PQO45479.1"/>
    <property type="molecule type" value="Genomic_DNA"/>
</dbReference>
<dbReference type="AlphaFoldDB" id="A0A2S8GM18"/>